<accession>A0A2T6C192</accession>
<evidence type="ECO:0008006" key="4">
    <source>
        <dbReference type="Google" id="ProtNLM"/>
    </source>
</evidence>
<dbReference type="Proteomes" id="UP000244090">
    <property type="component" value="Unassembled WGS sequence"/>
</dbReference>
<keyword evidence="3" id="KW-1185">Reference proteome</keyword>
<comment type="caution">
    <text evidence="2">The sequence shown here is derived from an EMBL/GenBank/DDBJ whole genome shotgun (WGS) entry which is preliminary data.</text>
</comment>
<organism evidence="2 3">
    <name type="scientific">Kordia periserrulae</name>
    <dbReference type="NCBI Taxonomy" id="701523"/>
    <lineage>
        <taxon>Bacteria</taxon>
        <taxon>Pseudomonadati</taxon>
        <taxon>Bacteroidota</taxon>
        <taxon>Flavobacteriia</taxon>
        <taxon>Flavobacteriales</taxon>
        <taxon>Flavobacteriaceae</taxon>
        <taxon>Kordia</taxon>
    </lineage>
</organism>
<dbReference type="OrthoDB" id="1147843at2"/>
<gene>
    <name evidence="2" type="ORF">C8N46_103173</name>
</gene>
<feature type="chain" id="PRO_5015555760" description="Heme-binding HmuY-like protein" evidence="1">
    <location>
        <begin position="20"/>
        <end position="244"/>
    </location>
</feature>
<sequence>MKKILILATLALVISSCSKDENNDFEETVNQEFTGKDMFYLDGKLQSVSFEDADPNTYELVIQGDQRIDAFSSVEELAKSNFDKKIHDQFLTVTSSTPPSTVNKYKTIEELESSFVDKAPVISKSATDPHGIFDHPLGIQNHSNELVFHYVRADISWMNIPLRTSSNAYLDIYAVYQSTGLKNFYNQATSYLFRRSFTIKNHSNNTKYLYLRRASDNTWFFQQFTPGLEVSNLVNFDVSQIYVF</sequence>
<name>A0A2T6C192_9FLAO</name>
<protein>
    <recommendedName>
        <fullName evidence="4">Heme-binding HmuY-like protein</fullName>
    </recommendedName>
</protein>
<dbReference type="EMBL" id="QBKT01000003">
    <property type="protein sequence ID" value="PTX62075.1"/>
    <property type="molecule type" value="Genomic_DNA"/>
</dbReference>
<evidence type="ECO:0000256" key="1">
    <source>
        <dbReference type="SAM" id="SignalP"/>
    </source>
</evidence>
<keyword evidence="1" id="KW-0732">Signal</keyword>
<dbReference type="RefSeq" id="WP_108114298.1">
    <property type="nucleotide sequence ID" value="NZ_QBKT01000003.1"/>
</dbReference>
<reference evidence="2 3" key="1">
    <citation type="submission" date="2018-04" db="EMBL/GenBank/DDBJ databases">
        <title>Genomic Encyclopedia of Archaeal and Bacterial Type Strains, Phase II (KMG-II): from individual species to whole genera.</title>
        <authorList>
            <person name="Goeker M."/>
        </authorList>
    </citation>
    <scope>NUCLEOTIDE SEQUENCE [LARGE SCALE GENOMIC DNA]</scope>
    <source>
        <strain evidence="2 3">DSM 25731</strain>
    </source>
</reference>
<evidence type="ECO:0000313" key="2">
    <source>
        <dbReference type="EMBL" id="PTX62075.1"/>
    </source>
</evidence>
<proteinExistence type="predicted"/>
<feature type="signal peptide" evidence="1">
    <location>
        <begin position="1"/>
        <end position="19"/>
    </location>
</feature>
<evidence type="ECO:0000313" key="3">
    <source>
        <dbReference type="Proteomes" id="UP000244090"/>
    </source>
</evidence>
<dbReference type="AlphaFoldDB" id="A0A2T6C192"/>
<dbReference type="PROSITE" id="PS51257">
    <property type="entry name" value="PROKAR_LIPOPROTEIN"/>
    <property type="match status" value="1"/>
</dbReference>